<gene>
    <name evidence="2" type="ORF">Pla110_13090</name>
</gene>
<dbReference type="Proteomes" id="UP000317178">
    <property type="component" value="Chromosome"/>
</dbReference>
<reference evidence="2 3" key="1">
    <citation type="submission" date="2019-02" db="EMBL/GenBank/DDBJ databases">
        <title>Deep-cultivation of Planctomycetes and their phenomic and genomic characterization uncovers novel biology.</title>
        <authorList>
            <person name="Wiegand S."/>
            <person name="Jogler M."/>
            <person name="Boedeker C."/>
            <person name="Pinto D."/>
            <person name="Vollmers J."/>
            <person name="Rivas-Marin E."/>
            <person name="Kohn T."/>
            <person name="Peeters S.H."/>
            <person name="Heuer A."/>
            <person name="Rast P."/>
            <person name="Oberbeckmann S."/>
            <person name="Bunk B."/>
            <person name="Jeske O."/>
            <person name="Meyerdierks A."/>
            <person name="Storesund J.E."/>
            <person name="Kallscheuer N."/>
            <person name="Luecker S."/>
            <person name="Lage O.M."/>
            <person name="Pohl T."/>
            <person name="Merkel B.J."/>
            <person name="Hornburger P."/>
            <person name="Mueller R.-W."/>
            <person name="Bruemmer F."/>
            <person name="Labrenz M."/>
            <person name="Spormann A.M."/>
            <person name="Op den Camp H."/>
            <person name="Overmann J."/>
            <person name="Amann R."/>
            <person name="Jetten M.S.M."/>
            <person name="Mascher T."/>
            <person name="Medema M.H."/>
            <person name="Devos D.P."/>
            <person name="Kaster A.-K."/>
            <person name="Ovreas L."/>
            <person name="Rohde M."/>
            <person name="Galperin M.Y."/>
            <person name="Jogler C."/>
        </authorList>
    </citation>
    <scope>NUCLEOTIDE SEQUENCE [LARGE SCALE GENOMIC DNA]</scope>
    <source>
        <strain evidence="2 3">Pla110</strain>
    </source>
</reference>
<dbReference type="KEGG" id="plon:Pla110_13090"/>
<sequence length="169" mass="18443">MIEQRFDQFHLSGLRTMHLCTQGYSSTIQEQHDLGSLTALGGPNAFPLFFVGANVPSAIPSVQSSSPSCWSFSTSRSQSSRKTPDSVYDLNRLQHIVKEGNDFGKSFQRAPVLSTQRMPSKHSRGGACGRPPPNLGGPLSGKEVFDQKPLLISELRNTVRPGCCCVSFE</sequence>
<accession>A0A518CK45</accession>
<dbReference type="EMBL" id="CP036281">
    <property type="protein sequence ID" value="QDU79598.1"/>
    <property type="molecule type" value="Genomic_DNA"/>
</dbReference>
<name>A0A518CK45_9PLAN</name>
<evidence type="ECO:0000256" key="1">
    <source>
        <dbReference type="SAM" id="MobiDB-lite"/>
    </source>
</evidence>
<organism evidence="2 3">
    <name type="scientific">Polystyrenella longa</name>
    <dbReference type="NCBI Taxonomy" id="2528007"/>
    <lineage>
        <taxon>Bacteria</taxon>
        <taxon>Pseudomonadati</taxon>
        <taxon>Planctomycetota</taxon>
        <taxon>Planctomycetia</taxon>
        <taxon>Planctomycetales</taxon>
        <taxon>Planctomycetaceae</taxon>
        <taxon>Polystyrenella</taxon>
    </lineage>
</organism>
<dbReference type="AlphaFoldDB" id="A0A518CK45"/>
<feature type="region of interest" description="Disordered" evidence="1">
    <location>
        <begin position="115"/>
        <end position="134"/>
    </location>
</feature>
<evidence type="ECO:0000313" key="3">
    <source>
        <dbReference type="Proteomes" id="UP000317178"/>
    </source>
</evidence>
<keyword evidence="3" id="KW-1185">Reference proteome</keyword>
<protein>
    <submittedName>
        <fullName evidence="2">Uncharacterized protein</fullName>
    </submittedName>
</protein>
<evidence type="ECO:0000313" key="2">
    <source>
        <dbReference type="EMBL" id="QDU79598.1"/>
    </source>
</evidence>
<proteinExistence type="predicted"/>